<feature type="domain" description="Multidrug resistance protein MdtA-like barrel-sandwich hybrid" evidence="5">
    <location>
        <begin position="83"/>
        <end position="276"/>
    </location>
</feature>
<accession>A0A7Y8RU60</accession>
<feature type="domain" description="p-hydroxybenzoic acid efflux pump subunit AaeA-like beta-barrel" evidence="6">
    <location>
        <begin position="280"/>
        <end position="372"/>
    </location>
</feature>
<dbReference type="RefSeq" id="WP_058426833.1">
    <property type="nucleotide sequence ID" value="NZ_JABUHS010000464.1"/>
</dbReference>
<dbReference type="Pfam" id="PF25876">
    <property type="entry name" value="HH_MFP_RND"/>
    <property type="match status" value="1"/>
</dbReference>
<evidence type="ECO:0000259" key="5">
    <source>
        <dbReference type="Pfam" id="PF25917"/>
    </source>
</evidence>
<dbReference type="AlphaFoldDB" id="A0A7Y8RU60"/>
<dbReference type="Gene3D" id="2.40.30.170">
    <property type="match status" value="1"/>
</dbReference>
<comment type="similarity">
    <text evidence="1">Belongs to the membrane fusion protein (MFP) (TC 8.A.1) family.</text>
</comment>
<dbReference type="PANTHER" id="PTHR30386">
    <property type="entry name" value="MEMBRANE FUSION SUBUNIT OF EMRAB-TOLC MULTIDRUG EFFLUX PUMP"/>
    <property type="match status" value="1"/>
</dbReference>
<proteinExistence type="inferred from homology"/>
<dbReference type="Gene3D" id="2.40.50.100">
    <property type="match status" value="1"/>
</dbReference>
<dbReference type="InterPro" id="IPR058634">
    <property type="entry name" value="AaeA-lik-b-barrel"/>
</dbReference>
<gene>
    <name evidence="7" type="ORF">HT123_31640</name>
</gene>
<dbReference type="GO" id="GO:0055085">
    <property type="term" value="P:transmembrane transport"/>
    <property type="evidence" value="ECO:0007669"/>
    <property type="project" value="InterPro"/>
</dbReference>
<feature type="transmembrane region" description="Helical" evidence="3">
    <location>
        <begin position="38"/>
        <end position="59"/>
    </location>
</feature>
<dbReference type="InterPro" id="IPR050739">
    <property type="entry name" value="MFP"/>
</dbReference>
<evidence type="ECO:0000313" key="7">
    <source>
        <dbReference type="EMBL" id="NWN65297.1"/>
    </source>
</evidence>
<protein>
    <submittedName>
        <fullName evidence="7">HlyD family secretion protein</fullName>
    </submittedName>
</protein>
<organism evidence="7 8">
    <name type="scientific">Pseudomonas allii</name>
    <dbReference type="NCBI Taxonomy" id="2740531"/>
    <lineage>
        <taxon>Bacteria</taxon>
        <taxon>Pseudomonadati</taxon>
        <taxon>Pseudomonadota</taxon>
        <taxon>Gammaproteobacteria</taxon>
        <taxon>Pseudomonadales</taxon>
        <taxon>Pseudomonadaceae</taxon>
        <taxon>Pseudomonas</taxon>
    </lineage>
</organism>
<dbReference type="Pfam" id="PF25917">
    <property type="entry name" value="BSH_RND"/>
    <property type="match status" value="1"/>
</dbReference>
<dbReference type="InterPro" id="IPR058624">
    <property type="entry name" value="MdtA-like_HH"/>
</dbReference>
<name>A0A7Y8RU60_9PSED</name>
<keyword evidence="3" id="KW-1133">Transmembrane helix</keyword>
<comment type="caution">
    <text evidence="7">The sequence shown here is derived from an EMBL/GenBank/DDBJ whole genome shotgun (WGS) entry which is preliminary data.</text>
</comment>
<dbReference type="Gene3D" id="1.10.287.470">
    <property type="entry name" value="Helix hairpin bin"/>
    <property type="match status" value="2"/>
</dbReference>
<sequence length="383" mass="40981">MTEPTSTTTTTNAIAATPEGTTPPGASVTEPRSLRVRIVSSLGFAAIAIVGVLIVLYAWQLPPFSSAVETTENALVRGQVTIIGPQLSGYVFEVPVQDFQHVKAGDLLVRLDDRIYKQRLDQALAQLAVQKASLANVVQQRNSAEATIKLRQAALVDSQAQARKSTADLRRNEELISDGSVSRRELDVTRAANAQTIAAVAQAQASLEIARQDLQTVIVNRGSLEAAVASAEAAVELARIDLSNTRITAPRDGQLGQIGVRLGAYVNSGAQLMALVPPQLWVIANMKETQMDNVQVGQPVTFTVDALNHRKFHGTVQHISPATGSEFSLLQADNATGNFVKIAQRVPVRITVDPDQVESERLRPGLSVVVSIDTAGRLKNAPP</sequence>
<dbReference type="PRINTS" id="PR01490">
    <property type="entry name" value="RTXTOXIND"/>
</dbReference>
<reference evidence="7 8" key="1">
    <citation type="submission" date="2020-05" db="EMBL/GenBank/DDBJ databases">
        <title>Onion-isolated Pseudomonas sp.</title>
        <authorList>
            <person name="Fujikawa T."/>
            <person name="Sawada H."/>
        </authorList>
    </citation>
    <scope>NUCLEOTIDE SEQUENCE [LARGE SCALE GENOMIC DNA]</scope>
    <source>
        <strain evidence="7 8">MAFF 301512</strain>
    </source>
</reference>
<evidence type="ECO:0000256" key="1">
    <source>
        <dbReference type="ARBA" id="ARBA00009477"/>
    </source>
</evidence>
<evidence type="ECO:0000259" key="6">
    <source>
        <dbReference type="Pfam" id="PF25963"/>
    </source>
</evidence>
<dbReference type="EMBL" id="JABUHS010000464">
    <property type="protein sequence ID" value="NWN65297.1"/>
    <property type="molecule type" value="Genomic_DNA"/>
</dbReference>
<evidence type="ECO:0000313" key="8">
    <source>
        <dbReference type="Proteomes" id="UP000543908"/>
    </source>
</evidence>
<dbReference type="SUPFAM" id="SSF111369">
    <property type="entry name" value="HlyD-like secretion proteins"/>
    <property type="match status" value="3"/>
</dbReference>
<feature type="region of interest" description="Disordered" evidence="2">
    <location>
        <begin position="1"/>
        <end position="29"/>
    </location>
</feature>
<evidence type="ECO:0000256" key="3">
    <source>
        <dbReference type="SAM" id="Phobius"/>
    </source>
</evidence>
<keyword evidence="3" id="KW-0472">Membrane</keyword>
<evidence type="ECO:0000256" key="2">
    <source>
        <dbReference type="SAM" id="MobiDB-lite"/>
    </source>
</evidence>
<evidence type="ECO:0000259" key="4">
    <source>
        <dbReference type="Pfam" id="PF25876"/>
    </source>
</evidence>
<keyword evidence="3" id="KW-0812">Transmembrane</keyword>
<feature type="compositionally biased region" description="Low complexity" evidence="2">
    <location>
        <begin position="1"/>
        <end position="17"/>
    </location>
</feature>
<feature type="domain" description="Multidrug resistance protein MdtA-like alpha-helical hairpin" evidence="4">
    <location>
        <begin position="152"/>
        <end position="215"/>
    </location>
</feature>
<dbReference type="InterPro" id="IPR058625">
    <property type="entry name" value="MdtA-like_BSH"/>
</dbReference>
<dbReference type="Proteomes" id="UP000543908">
    <property type="component" value="Unassembled WGS sequence"/>
</dbReference>
<dbReference type="PANTHER" id="PTHR30386:SF24">
    <property type="entry name" value="MULTIDRUG RESISTANCE EFFLUX PUMP"/>
    <property type="match status" value="1"/>
</dbReference>
<dbReference type="Pfam" id="PF25963">
    <property type="entry name" value="Beta-barrel_AAEA"/>
    <property type="match status" value="1"/>
</dbReference>